<accession>A0A0G0TT36</accession>
<dbReference type="Proteomes" id="UP000034749">
    <property type="component" value="Unassembled WGS sequence"/>
</dbReference>
<name>A0A0G0TT36_9BACT</name>
<proteinExistence type="predicted"/>
<sequence length="132" mass="15553">MENKKIINSTVVPIGEYAFSQIVESKMYFFPKPKKMNHGIKYIFFYRVKPIQAITHYGIIEKQIEDADKMINLFEKMKTFRNPSKKASAYKFSKVEKLKNEIPFNNSTSIQGRINGNFDKIIKMKNTKELFK</sequence>
<evidence type="ECO:0000313" key="2">
    <source>
        <dbReference type="Proteomes" id="UP000034749"/>
    </source>
</evidence>
<dbReference type="EMBL" id="LBZW01000043">
    <property type="protein sequence ID" value="KKR78016.1"/>
    <property type="molecule type" value="Genomic_DNA"/>
</dbReference>
<evidence type="ECO:0000313" key="1">
    <source>
        <dbReference type="EMBL" id="KKR78016.1"/>
    </source>
</evidence>
<comment type="caution">
    <text evidence="1">The sequence shown here is derived from an EMBL/GenBank/DDBJ whole genome shotgun (WGS) entry which is preliminary data.</text>
</comment>
<reference evidence="1 2" key="1">
    <citation type="journal article" date="2015" name="Nature">
        <title>rRNA introns, odd ribosomes, and small enigmatic genomes across a large radiation of phyla.</title>
        <authorList>
            <person name="Brown C.T."/>
            <person name="Hug L.A."/>
            <person name="Thomas B.C."/>
            <person name="Sharon I."/>
            <person name="Castelle C.J."/>
            <person name="Singh A."/>
            <person name="Wilkins M.J."/>
            <person name="Williams K.H."/>
            <person name="Banfield J.F."/>
        </authorList>
    </citation>
    <scope>NUCLEOTIDE SEQUENCE [LARGE SCALE GENOMIC DNA]</scope>
</reference>
<protein>
    <submittedName>
        <fullName evidence="1">Uncharacterized protein</fullName>
    </submittedName>
</protein>
<dbReference type="AlphaFoldDB" id="A0A0G0TT36"/>
<gene>
    <name evidence="1" type="ORF">UU24_C0043G0007</name>
</gene>
<organism evidence="1 2">
    <name type="scientific">Candidatus Nomurabacteria bacterium GW2011_GWA2_40_9</name>
    <dbReference type="NCBI Taxonomy" id="1618734"/>
    <lineage>
        <taxon>Bacteria</taxon>
        <taxon>Candidatus Nomuraibacteriota</taxon>
    </lineage>
</organism>